<comment type="caution">
    <text evidence="1">The sequence shown here is derived from an EMBL/GenBank/DDBJ whole genome shotgun (WGS) entry which is preliminary data.</text>
</comment>
<dbReference type="AlphaFoldDB" id="A0A0D8J7A3"/>
<accession>A0A0D8J7A3</accession>
<dbReference type="Pfam" id="PF20293">
    <property type="entry name" value="MC6"/>
    <property type="match status" value="1"/>
</dbReference>
<dbReference type="RefSeq" id="WP_045032553.1">
    <property type="nucleotide sequence ID" value="NZ_JRHC01000005.1"/>
</dbReference>
<evidence type="ECO:0000313" key="1">
    <source>
        <dbReference type="EMBL" id="KJF42674.1"/>
    </source>
</evidence>
<evidence type="ECO:0000313" key="2">
    <source>
        <dbReference type="Proteomes" id="UP000032544"/>
    </source>
</evidence>
<proteinExistence type="predicted"/>
<gene>
    <name evidence="1" type="ORF">LH29_19265</name>
</gene>
<reference evidence="1 2" key="1">
    <citation type="submission" date="2014-09" db="EMBL/GenBank/DDBJ databases">
        <title>Draft Genome Sequence of Draconibacterium sp. JN14CK-3.</title>
        <authorList>
            <person name="Dong C."/>
            <person name="Lai Q."/>
            <person name="Shao Z."/>
        </authorList>
    </citation>
    <scope>NUCLEOTIDE SEQUENCE [LARGE SCALE GENOMIC DNA]</scope>
    <source>
        <strain evidence="1 2">JN14CK-3</strain>
    </source>
</reference>
<dbReference type="Proteomes" id="UP000032544">
    <property type="component" value="Unassembled WGS sequence"/>
</dbReference>
<protein>
    <submittedName>
        <fullName evidence="1">Uncharacterized protein</fullName>
    </submittedName>
</protein>
<dbReference type="InterPro" id="IPR046897">
    <property type="entry name" value="ABC-3C_MC6"/>
</dbReference>
<name>A0A0D8J7A3_9BACT</name>
<organism evidence="1 2">
    <name type="scientific">Draconibacterium sediminis</name>
    <dbReference type="NCBI Taxonomy" id="1544798"/>
    <lineage>
        <taxon>Bacteria</taxon>
        <taxon>Pseudomonadati</taxon>
        <taxon>Bacteroidota</taxon>
        <taxon>Bacteroidia</taxon>
        <taxon>Marinilabiliales</taxon>
        <taxon>Prolixibacteraceae</taxon>
        <taxon>Draconibacterium</taxon>
    </lineage>
</organism>
<dbReference type="EMBL" id="JRHC01000005">
    <property type="protein sequence ID" value="KJF42674.1"/>
    <property type="molecule type" value="Genomic_DNA"/>
</dbReference>
<sequence length="77" mass="8924">MIISKDINPAKDYYYLGAKVIEILSKSENRKYDFFLAYEELKSSDNVSINLFTLTLDWLFIIGAVDNSEKGFIIKCF</sequence>
<keyword evidence="2" id="KW-1185">Reference proteome</keyword>